<proteinExistence type="predicted"/>
<evidence type="ECO:0000313" key="2">
    <source>
        <dbReference type="Proteomes" id="UP001162480"/>
    </source>
</evidence>
<reference evidence="1" key="1">
    <citation type="submission" date="2023-08" db="EMBL/GenBank/DDBJ databases">
        <authorList>
            <person name="Alioto T."/>
            <person name="Alioto T."/>
            <person name="Gomez Garrido J."/>
        </authorList>
    </citation>
    <scope>NUCLEOTIDE SEQUENCE</scope>
</reference>
<sequence length="117" mass="13443">MAYSEQDYPRNTKLRILTDFTGFSSSIYSLARALPILRIPYTDLIDRNSDQKCHIRKHHVFLYRNIISSNALDYGSDIERFTDYNDDVDDGSFHDHVEEEADDAFAGDDDKTGKSGK</sequence>
<keyword evidence="2" id="KW-1185">Reference proteome</keyword>
<accession>A0AA36F612</accession>
<dbReference type="EMBL" id="OX597818">
    <property type="protein sequence ID" value="CAI9723593.1"/>
    <property type="molecule type" value="Genomic_DNA"/>
</dbReference>
<dbReference type="Proteomes" id="UP001162480">
    <property type="component" value="Chromosome 5"/>
</dbReference>
<dbReference type="AlphaFoldDB" id="A0AA36F612"/>
<organism evidence="1 2">
    <name type="scientific">Octopus vulgaris</name>
    <name type="common">Common octopus</name>
    <dbReference type="NCBI Taxonomy" id="6645"/>
    <lineage>
        <taxon>Eukaryota</taxon>
        <taxon>Metazoa</taxon>
        <taxon>Spiralia</taxon>
        <taxon>Lophotrochozoa</taxon>
        <taxon>Mollusca</taxon>
        <taxon>Cephalopoda</taxon>
        <taxon>Coleoidea</taxon>
        <taxon>Octopodiformes</taxon>
        <taxon>Octopoda</taxon>
        <taxon>Incirrata</taxon>
        <taxon>Octopodidae</taxon>
        <taxon>Octopus</taxon>
    </lineage>
</organism>
<protein>
    <submittedName>
        <fullName evidence="1">Uncharacterized protein</fullName>
    </submittedName>
</protein>
<gene>
    <name evidence="1" type="ORF">OCTVUL_1B030588</name>
</gene>
<evidence type="ECO:0000313" key="1">
    <source>
        <dbReference type="EMBL" id="CAI9723593.1"/>
    </source>
</evidence>
<name>A0AA36F612_OCTVU</name>